<keyword evidence="1" id="KW-1277">Toxin-antitoxin system</keyword>
<organism evidence="2 3">
    <name type="scientific">Caballeronia terrestris</name>
    <dbReference type="NCBI Taxonomy" id="1226301"/>
    <lineage>
        <taxon>Bacteria</taxon>
        <taxon>Pseudomonadati</taxon>
        <taxon>Pseudomonadota</taxon>
        <taxon>Betaproteobacteria</taxon>
        <taxon>Burkholderiales</taxon>
        <taxon>Burkholderiaceae</taxon>
        <taxon>Caballeronia</taxon>
    </lineage>
</organism>
<dbReference type="AlphaFoldDB" id="A0A158KMT8"/>
<dbReference type="Pfam" id="PF05016">
    <property type="entry name" value="ParE_toxin"/>
    <property type="match status" value="1"/>
</dbReference>
<accession>A0A158KMT8</accession>
<reference evidence="2" key="1">
    <citation type="submission" date="2016-01" db="EMBL/GenBank/DDBJ databases">
        <authorList>
            <person name="Peeters C."/>
        </authorList>
    </citation>
    <scope>NUCLEOTIDE SEQUENCE [LARGE SCALE GENOMIC DNA]</scope>
    <source>
        <strain evidence="2">LMG 22937</strain>
    </source>
</reference>
<dbReference type="RefSeq" id="WP_087659840.1">
    <property type="nucleotide sequence ID" value="NZ_FCOL02000077.1"/>
</dbReference>
<keyword evidence="3" id="KW-1185">Reference proteome</keyword>
<name>A0A158KMT8_9BURK</name>
<dbReference type="InterPro" id="IPR007712">
    <property type="entry name" value="RelE/ParE_toxin"/>
</dbReference>
<sequence length="107" mass="12153">MTVPVELTSKAMSDLAQIADHVKLYNDVTVARKVVKALLAEAKKLGEDHHHRLGEELDGYDGPPPREVHKWVCLGGRYEIHLEIKPAYADPPTTVFVLRVWDTRQDR</sequence>
<comment type="caution">
    <text evidence="2">The sequence shown here is derived from an EMBL/GenBank/DDBJ whole genome shotgun (WGS) entry which is preliminary data.</text>
</comment>
<proteinExistence type="predicted"/>
<gene>
    <name evidence="2" type="ORF">AWB67_06129</name>
</gene>
<evidence type="ECO:0000256" key="1">
    <source>
        <dbReference type="ARBA" id="ARBA00022649"/>
    </source>
</evidence>
<evidence type="ECO:0000313" key="2">
    <source>
        <dbReference type="EMBL" id="SAL82456.1"/>
    </source>
</evidence>
<dbReference type="Gene3D" id="3.30.2310.20">
    <property type="entry name" value="RelE-like"/>
    <property type="match status" value="1"/>
</dbReference>
<evidence type="ECO:0000313" key="3">
    <source>
        <dbReference type="Proteomes" id="UP000054925"/>
    </source>
</evidence>
<protein>
    <submittedName>
        <fullName evidence="2">Plasmid stabilization system protein</fullName>
    </submittedName>
</protein>
<dbReference type="EMBL" id="FCOL02000077">
    <property type="protein sequence ID" value="SAL82456.1"/>
    <property type="molecule type" value="Genomic_DNA"/>
</dbReference>
<dbReference type="OrthoDB" id="9098372at2"/>
<dbReference type="InterPro" id="IPR035093">
    <property type="entry name" value="RelE/ParE_toxin_dom_sf"/>
</dbReference>
<dbReference type="Proteomes" id="UP000054925">
    <property type="component" value="Unassembled WGS sequence"/>
</dbReference>